<dbReference type="InterPro" id="IPR045851">
    <property type="entry name" value="AMP-bd_C_sf"/>
</dbReference>
<dbReference type="GO" id="GO:0043041">
    <property type="term" value="P:amino acid activation for nonribosomal peptide biosynthetic process"/>
    <property type="evidence" value="ECO:0007669"/>
    <property type="project" value="TreeGrafter"/>
</dbReference>
<dbReference type="GO" id="GO:0005737">
    <property type="term" value="C:cytoplasm"/>
    <property type="evidence" value="ECO:0007669"/>
    <property type="project" value="TreeGrafter"/>
</dbReference>
<dbReference type="InterPro" id="IPR000873">
    <property type="entry name" value="AMP-dep_synth/lig_dom"/>
</dbReference>
<dbReference type="GO" id="GO:0031177">
    <property type="term" value="F:phosphopantetheine binding"/>
    <property type="evidence" value="ECO:0007669"/>
    <property type="project" value="TreeGrafter"/>
</dbReference>
<name>A0AAE9B147_9ACTN</name>
<dbReference type="EMBL" id="SPAZ01000091">
    <property type="protein sequence ID" value="TQE36426.1"/>
    <property type="molecule type" value="Genomic_DNA"/>
</dbReference>
<evidence type="ECO:0000313" key="4">
    <source>
        <dbReference type="Proteomes" id="UP000318720"/>
    </source>
</evidence>
<evidence type="ECO:0000259" key="1">
    <source>
        <dbReference type="Pfam" id="PF00501"/>
    </source>
</evidence>
<dbReference type="SUPFAM" id="SSF56801">
    <property type="entry name" value="Acetyl-CoA synthetase-like"/>
    <property type="match status" value="1"/>
</dbReference>
<dbReference type="InterPro" id="IPR020845">
    <property type="entry name" value="AMP-binding_CS"/>
</dbReference>
<dbReference type="PANTHER" id="PTHR45527:SF1">
    <property type="entry name" value="FATTY ACID SYNTHASE"/>
    <property type="match status" value="1"/>
</dbReference>
<gene>
    <name evidence="3" type="ORF">Sipo8835_10230</name>
</gene>
<dbReference type="Gene3D" id="3.40.50.12780">
    <property type="entry name" value="N-terminal domain of ligase-like"/>
    <property type="match status" value="1"/>
</dbReference>
<dbReference type="PROSITE" id="PS00455">
    <property type="entry name" value="AMP_BINDING"/>
    <property type="match status" value="1"/>
</dbReference>
<reference evidence="3 4" key="1">
    <citation type="submission" date="2019-03" db="EMBL/GenBank/DDBJ databases">
        <title>Comparative genomic analyses of the sweetpotato soil rot pathogen, Streptomyces ipomoeae.</title>
        <authorList>
            <person name="Ruschel Soares N."/>
            <person name="Badger J.H."/>
            <person name="Huguet-Tapia J.C."/>
            <person name="Clark C.A."/>
            <person name="Pettis G.S."/>
        </authorList>
    </citation>
    <scope>NUCLEOTIDE SEQUENCE [LARGE SCALE GENOMIC DNA]</scope>
    <source>
        <strain evidence="3 4">88-35</strain>
    </source>
</reference>
<dbReference type="InterPro" id="IPR042099">
    <property type="entry name" value="ANL_N_sf"/>
</dbReference>
<dbReference type="GO" id="GO:0044550">
    <property type="term" value="P:secondary metabolite biosynthetic process"/>
    <property type="evidence" value="ECO:0007669"/>
    <property type="project" value="TreeGrafter"/>
</dbReference>
<comment type="caution">
    <text evidence="3">The sequence shown here is derived from an EMBL/GenBank/DDBJ whole genome shotgun (WGS) entry which is preliminary data.</text>
</comment>
<evidence type="ECO:0000259" key="2">
    <source>
        <dbReference type="Pfam" id="PF13193"/>
    </source>
</evidence>
<protein>
    <submittedName>
        <fullName evidence="3">Amino acid adenylation domain-containing protein</fullName>
    </submittedName>
</protein>
<dbReference type="AlphaFoldDB" id="A0AAE9B147"/>
<dbReference type="RefSeq" id="WP_141581667.1">
    <property type="nucleotide sequence ID" value="NZ_SPAZ01000091.1"/>
</dbReference>
<dbReference type="InterPro" id="IPR010071">
    <property type="entry name" value="AA_adenyl_dom"/>
</dbReference>
<dbReference type="Pfam" id="PF00501">
    <property type="entry name" value="AMP-binding"/>
    <property type="match status" value="1"/>
</dbReference>
<feature type="domain" description="AMP-dependent synthetase/ligase" evidence="1">
    <location>
        <begin position="15"/>
        <end position="366"/>
    </location>
</feature>
<accession>A0AAE9B147</accession>
<organism evidence="3 4">
    <name type="scientific">Streptomyces ipomoeae</name>
    <dbReference type="NCBI Taxonomy" id="103232"/>
    <lineage>
        <taxon>Bacteria</taxon>
        <taxon>Bacillati</taxon>
        <taxon>Actinomycetota</taxon>
        <taxon>Actinomycetes</taxon>
        <taxon>Kitasatosporales</taxon>
        <taxon>Streptomycetaceae</taxon>
        <taxon>Streptomyces</taxon>
    </lineage>
</organism>
<proteinExistence type="predicted"/>
<sequence length="504" mass="52824">MRTPPEPAGLHHLLADAARSTPDAPAVHLGAETWSYDELDRMAEQYAAGLADVGVTAGDPVLIWAAKSADVVALTQAALRLGAVYSPLAPANPPPRVARIAATLRPALVVTDQAGAGAAAAVGWPASAPPLVTFDTVRARAAARPAPPWHPTRPDDPAYVLYTSGSTGDPKGVCLSHRNALAFVRWAVAETGVSAADRLANHAPFNFDLSVFDLYGAFHAGAAVDLVPDDLAHAPSALVDFLFERKTTVWYSVPSALLLMMRPGGLLDAGAPPALRVCVFAGEPFPTGSALRLRAAWPGVRLFNWYGPTETNVCAGYQLTEADDRRSGPLPIGKPAAGNVIRLDGTAADGTGEIVVDGPTVMLGYWDEDRLPPGGYRTGDLGRYDADGNLEYLGRKDTMMKVRGHRVEPGEIEAVLSTHPGIADVAVVVTGTGLEARLHAVVVSSDSKPPGLLALKAHCAASLPTYMIVDSVSAAASLPRTANGKTDRARLLASLTPPRQKENT</sequence>
<dbReference type="Pfam" id="PF13193">
    <property type="entry name" value="AMP-binding_C"/>
    <property type="match status" value="1"/>
</dbReference>
<dbReference type="InterPro" id="IPR020459">
    <property type="entry name" value="AMP-binding"/>
</dbReference>
<dbReference type="NCBIfam" id="TIGR01733">
    <property type="entry name" value="AA-adenyl-dom"/>
    <property type="match status" value="1"/>
</dbReference>
<dbReference type="Proteomes" id="UP000318720">
    <property type="component" value="Unassembled WGS sequence"/>
</dbReference>
<evidence type="ECO:0000313" key="3">
    <source>
        <dbReference type="EMBL" id="TQE36426.1"/>
    </source>
</evidence>
<dbReference type="InterPro" id="IPR025110">
    <property type="entry name" value="AMP-bd_C"/>
</dbReference>
<feature type="domain" description="AMP-binding enzyme C-terminal" evidence="2">
    <location>
        <begin position="411"/>
        <end position="485"/>
    </location>
</feature>
<dbReference type="Gene3D" id="3.30.300.30">
    <property type="match status" value="1"/>
</dbReference>
<dbReference type="PRINTS" id="PR00154">
    <property type="entry name" value="AMPBINDING"/>
</dbReference>
<dbReference type="PANTHER" id="PTHR45527">
    <property type="entry name" value="NONRIBOSOMAL PEPTIDE SYNTHETASE"/>
    <property type="match status" value="1"/>
</dbReference>